<evidence type="ECO:0000313" key="1">
    <source>
        <dbReference type="EMBL" id="KLL12236.1"/>
    </source>
</evidence>
<dbReference type="EMBL" id="JWIO01000006">
    <property type="protein sequence ID" value="KLL12236.1"/>
    <property type="molecule type" value="Genomic_DNA"/>
</dbReference>
<organism evidence="1 2">
    <name type="scientific">Protofrankia coriariae</name>
    <dbReference type="NCBI Taxonomy" id="1562887"/>
    <lineage>
        <taxon>Bacteria</taxon>
        <taxon>Bacillati</taxon>
        <taxon>Actinomycetota</taxon>
        <taxon>Actinomycetes</taxon>
        <taxon>Frankiales</taxon>
        <taxon>Frankiaceae</taxon>
        <taxon>Protofrankia</taxon>
    </lineage>
</organism>
<dbReference type="Proteomes" id="UP000035425">
    <property type="component" value="Unassembled WGS sequence"/>
</dbReference>
<gene>
    <name evidence="1" type="ORF">FrCorBMG51_05830</name>
</gene>
<evidence type="ECO:0000313" key="2">
    <source>
        <dbReference type="Proteomes" id="UP000035425"/>
    </source>
</evidence>
<proteinExistence type="predicted"/>
<accession>A0ABR5F677</accession>
<name>A0ABR5F677_9ACTN</name>
<comment type="caution">
    <text evidence="1">The sequence shown here is derived from an EMBL/GenBank/DDBJ whole genome shotgun (WGS) entry which is preliminary data.</text>
</comment>
<keyword evidence="2" id="KW-1185">Reference proteome</keyword>
<protein>
    <submittedName>
        <fullName evidence="1">Uncharacterized protein</fullName>
    </submittedName>
</protein>
<reference evidence="1 2" key="1">
    <citation type="submission" date="2014-12" db="EMBL/GenBank/DDBJ databases">
        <title>Frankia sp. BMG5.1 draft genome.</title>
        <authorList>
            <person name="Gtari M."/>
            <person name="Ghodhbane-Gtari F."/>
            <person name="Nouioui I."/>
            <person name="Ktari A."/>
            <person name="Hezbri K."/>
            <person name="Mimouni W."/>
            <person name="Sbissi I."/>
            <person name="Ayari A."/>
            <person name="Yamanaka T."/>
            <person name="Normand P."/>
            <person name="Tisa L.S."/>
            <person name="Boudabous A."/>
        </authorList>
    </citation>
    <scope>NUCLEOTIDE SEQUENCE [LARGE SCALE GENOMIC DNA]</scope>
    <source>
        <strain evidence="1 2">BMG5.1</strain>
    </source>
</reference>
<sequence length="73" mass="8122">MVVWARPARSDIRRTRPDAATIYPRRIPATPDPGNTVVVAVPMPLECRRRWNGIRVAERSGPLPAVSFSLSDV</sequence>